<feature type="signal peptide" evidence="2">
    <location>
        <begin position="1"/>
        <end position="26"/>
    </location>
</feature>
<reference evidence="3 4" key="1">
    <citation type="journal article" date="2006" name="J. Bacteriol.">
        <title>The genome sequence of the obligately chemolithoautotrophic, facultatively anaerobic bacterium Thiobacillus denitrificans.</title>
        <authorList>
            <person name="Beller H.R."/>
            <person name="Chain P.S."/>
            <person name="Letain T.E."/>
            <person name="Chakicherla A."/>
            <person name="Larimer F.W."/>
            <person name="Richardson P.M."/>
            <person name="Coleman M.A."/>
            <person name="Wood A.P."/>
            <person name="Kelly D.P."/>
        </authorList>
    </citation>
    <scope>NUCLEOTIDE SEQUENCE [LARGE SCALE GENOMIC DNA]</scope>
    <source>
        <strain evidence="3 4">ATCC 25259</strain>
    </source>
</reference>
<evidence type="ECO:0000313" key="3">
    <source>
        <dbReference type="EMBL" id="AAZ97900.1"/>
    </source>
</evidence>
<name>Q3SHI6_THIDA</name>
<gene>
    <name evidence="3" type="ordered locus">Tbd_1947</name>
</gene>
<keyword evidence="4" id="KW-1185">Reference proteome</keyword>
<dbReference type="STRING" id="292415.Tbd_1947"/>
<feature type="compositionally biased region" description="Low complexity" evidence="1">
    <location>
        <begin position="216"/>
        <end position="246"/>
    </location>
</feature>
<feature type="region of interest" description="Disordered" evidence="1">
    <location>
        <begin position="89"/>
        <end position="136"/>
    </location>
</feature>
<keyword evidence="2" id="KW-0732">Signal</keyword>
<sequence>MQPIATPHLQSILLACAIAVAFPAVAEDATTTSNTSTTGTTTTSSTTTATSAIGSSATTEAKLAAEFADFLGGETQAKSVVSSLRQGTYNADAESSTAPATTTSSTSTTGTTGSTTGTTTGNTGTTATATSGSTGTMGYGEVRMTLRLAQAQLDQMGITQPTDAELAAVLQGGEVGGTQVDGILALRADGMGWGQIAQKSGMTVGQLMGKAPAKTATVTTSASASKAGKPSATTTTRSASAPQARANGYIPSSPKAGSTQARSNGYIPSGKSNGAGIVSGAGDRMTAAAGVNRGQTHKAGANVQSGGGSVSAGGRLVSMGGGSRAGASVDNPGHARKN</sequence>
<feature type="region of interest" description="Disordered" evidence="1">
    <location>
        <begin position="294"/>
        <end position="338"/>
    </location>
</feature>
<proteinExistence type="predicted"/>
<feature type="region of interest" description="Disordered" evidence="1">
    <location>
        <begin position="28"/>
        <end position="55"/>
    </location>
</feature>
<dbReference type="OrthoDB" id="8596290at2"/>
<feature type="compositionally biased region" description="Low complexity" evidence="1">
    <location>
        <begin position="95"/>
        <end position="136"/>
    </location>
</feature>
<dbReference type="KEGG" id="tbd:Tbd_1947"/>
<protein>
    <submittedName>
        <fullName evidence="3">Uncharacterized protein</fullName>
    </submittedName>
</protein>
<evidence type="ECO:0000256" key="2">
    <source>
        <dbReference type="SAM" id="SignalP"/>
    </source>
</evidence>
<dbReference type="eggNOG" id="ENOG5032Z7C">
    <property type="taxonomic scope" value="Bacteria"/>
</dbReference>
<dbReference type="RefSeq" id="WP_011312459.1">
    <property type="nucleotide sequence ID" value="NC_007404.1"/>
</dbReference>
<dbReference type="AlphaFoldDB" id="Q3SHI6"/>
<organism evidence="3 4">
    <name type="scientific">Thiobacillus denitrificans (strain ATCC 25259 / T1)</name>
    <dbReference type="NCBI Taxonomy" id="292415"/>
    <lineage>
        <taxon>Bacteria</taxon>
        <taxon>Pseudomonadati</taxon>
        <taxon>Pseudomonadota</taxon>
        <taxon>Betaproteobacteria</taxon>
        <taxon>Nitrosomonadales</taxon>
        <taxon>Thiobacillaceae</taxon>
        <taxon>Thiobacillus</taxon>
    </lineage>
</organism>
<evidence type="ECO:0000256" key="1">
    <source>
        <dbReference type="SAM" id="MobiDB-lite"/>
    </source>
</evidence>
<dbReference type="Proteomes" id="UP000008291">
    <property type="component" value="Chromosome"/>
</dbReference>
<dbReference type="HOGENOM" id="CLU_821189_0_0_4"/>
<feature type="chain" id="PRO_5004228801" evidence="2">
    <location>
        <begin position="27"/>
        <end position="338"/>
    </location>
</feature>
<feature type="region of interest" description="Disordered" evidence="1">
    <location>
        <begin position="216"/>
        <end position="270"/>
    </location>
</feature>
<evidence type="ECO:0000313" key="4">
    <source>
        <dbReference type="Proteomes" id="UP000008291"/>
    </source>
</evidence>
<dbReference type="EMBL" id="CP000116">
    <property type="protein sequence ID" value="AAZ97900.1"/>
    <property type="molecule type" value="Genomic_DNA"/>
</dbReference>
<accession>Q3SHI6</accession>